<gene>
    <name evidence="1" type="ORF">O1611_g9921</name>
</gene>
<accession>A0ACC2J403</accession>
<reference evidence="1" key="1">
    <citation type="submission" date="2022-12" db="EMBL/GenBank/DDBJ databases">
        <title>Genome Sequence of Lasiodiplodia mahajangana.</title>
        <authorList>
            <person name="Buettner E."/>
        </authorList>
    </citation>
    <scope>NUCLEOTIDE SEQUENCE</scope>
    <source>
        <strain evidence="1">VT137</strain>
    </source>
</reference>
<dbReference type="EMBL" id="JAPUUL010003640">
    <property type="protein sequence ID" value="KAJ8122131.1"/>
    <property type="molecule type" value="Genomic_DNA"/>
</dbReference>
<dbReference type="Proteomes" id="UP001153332">
    <property type="component" value="Unassembled WGS sequence"/>
</dbReference>
<keyword evidence="2" id="KW-1185">Reference proteome</keyword>
<sequence>MLAWHEPDGEIGAPSMLHPAVLRDGSSSRQEAAALDFKEAPTTATTPPKPADPRWQRDSSGLRMVGFGKRKAGFSIQDGPTKMKREDEDN</sequence>
<comment type="caution">
    <text evidence="1">The sequence shown here is derived from an EMBL/GenBank/DDBJ whole genome shotgun (WGS) entry which is preliminary data.</text>
</comment>
<proteinExistence type="predicted"/>
<name>A0ACC2J403_9PEZI</name>
<evidence type="ECO:0000313" key="2">
    <source>
        <dbReference type="Proteomes" id="UP001153332"/>
    </source>
</evidence>
<evidence type="ECO:0000313" key="1">
    <source>
        <dbReference type="EMBL" id="KAJ8122131.1"/>
    </source>
</evidence>
<protein>
    <submittedName>
        <fullName evidence="1">Uncharacterized protein</fullName>
    </submittedName>
</protein>
<organism evidence="1 2">
    <name type="scientific">Lasiodiplodia mahajangana</name>
    <dbReference type="NCBI Taxonomy" id="1108764"/>
    <lineage>
        <taxon>Eukaryota</taxon>
        <taxon>Fungi</taxon>
        <taxon>Dikarya</taxon>
        <taxon>Ascomycota</taxon>
        <taxon>Pezizomycotina</taxon>
        <taxon>Dothideomycetes</taxon>
        <taxon>Dothideomycetes incertae sedis</taxon>
        <taxon>Botryosphaeriales</taxon>
        <taxon>Botryosphaeriaceae</taxon>
        <taxon>Lasiodiplodia</taxon>
    </lineage>
</organism>